<keyword evidence="1" id="KW-1133">Transmembrane helix</keyword>
<feature type="transmembrane region" description="Helical" evidence="1">
    <location>
        <begin position="156"/>
        <end position="174"/>
    </location>
</feature>
<proteinExistence type="predicted"/>
<feature type="transmembrane region" description="Helical" evidence="1">
    <location>
        <begin position="93"/>
        <end position="111"/>
    </location>
</feature>
<dbReference type="InterPro" id="IPR008537">
    <property type="entry name" value="DUF819"/>
</dbReference>
<keyword evidence="1" id="KW-0472">Membrane</keyword>
<feature type="transmembrane region" description="Helical" evidence="1">
    <location>
        <begin position="59"/>
        <end position="81"/>
    </location>
</feature>
<dbReference type="Pfam" id="PF05684">
    <property type="entry name" value="DUF819"/>
    <property type="match status" value="1"/>
</dbReference>
<evidence type="ECO:0000313" key="3">
    <source>
        <dbReference type="Proteomes" id="UP000222542"/>
    </source>
</evidence>
<sequence>MVSASLISTLVGLTESNMGIIPYEAPAYSVVLKYPLPLTIPLLLFRENLQHVLHSTGPLLLAFLLASAGMIIGSVVTYLMVNMRSLGQDSWKIAAAIMGSYIGETINYVAICDALGVSPSVMAAGVAADNVICAIYFIALFSLASKIMSEVSTSSGVILIFVVSASGVLFYPYVNFAVLEEEDKRERKSFIANCKASLKFSSCRRKFVVIFVTLDVNNGILVVDIEFYGGYL</sequence>
<organism evidence="2 3">
    <name type="scientific">Capsicum annuum</name>
    <name type="common">Capsicum pepper</name>
    <dbReference type="NCBI Taxonomy" id="4072"/>
    <lineage>
        <taxon>Eukaryota</taxon>
        <taxon>Viridiplantae</taxon>
        <taxon>Streptophyta</taxon>
        <taxon>Embryophyta</taxon>
        <taxon>Tracheophyta</taxon>
        <taxon>Spermatophyta</taxon>
        <taxon>Magnoliopsida</taxon>
        <taxon>eudicotyledons</taxon>
        <taxon>Gunneridae</taxon>
        <taxon>Pentapetalae</taxon>
        <taxon>asterids</taxon>
        <taxon>lamiids</taxon>
        <taxon>Solanales</taxon>
        <taxon>Solanaceae</taxon>
        <taxon>Solanoideae</taxon>
        <taxon>Capsiceae</taxon>
        <taxon>Capsicum</taxon>
    </lineage>
</organism>
<dbReference type="EMBL" id="AYRZ02000004">
    <property type="protein sequence ID" value="PHT83689.1"/>
    <property type="molecule type" value="Genomic_DNA"/>
</dbReference>
<evidence type="ECO:0000256" key="1">
    <source>
        <dbReference type="SAM" id="Phobius"/>
    </source>
</evidence>
<name>A0A2G2ZNX7_CAPAN</name>
<dbReference type="Proteomes" id="UP000222542">
    <property type="component" value="Unassembled WGS sequence"/>
</dbReference>
<gene>
    <name evidence="2" type="ORF">T459_12132</name>
</gene>
<reference evidence="2 3" key="1">
    <citation type="journal article" date="2014" name="Nat. Genet.">
        <title>Genome sequence of the hot pepper provides insights into the evolution of pungency in Capsicum species.</title>
        <authorList>
            <person name="Kim S."/>
            <person name="Park M."/>
            <person name="Yeom S.I."/>
            <person name="Kim Y.M."/>
            <person name="Lee J.M."/>
            <person name="Lee H.A."/>
            <person name="Seo E."/>
            <person name="Choi J."/>
            <person name="Cheong K."/>
            <person name="Kim K.T."/>
            <person name="Jung K."/>
            <person name="Lee G.W."/>
            <person name="Oh S.K."/>
            <person name="Bae C."/>
            <person name="Kim S.B."/>
            <person name="Lee H.Y."/>
            <person name="Kim S.Y."/>
            <person name="Kim M.S."/>
            <person name="Kang B.C."/>
            <person name="Jo Y.D."/>
            <person name="Yang H.B."/>
            <person name="Jeong H.J."/>
            <person name="Kang W.H."/>
            <person name="Kwon J.K."/>
            <person name="Shin C."/>
            <person name="Lim J.Y."/>
            <person name="Park J.H."/>
            <person name="Huh J.H."/>
            <person name="Kim J.S."/>
            <person name="Kim B.D."/>
            <person name="Cohen O."/>
            <person name="Paran I."/>
            <person name="Suh M.C."/>
            <person name="Lee S.B."/>
            <person name="Kim Y.K."/>
            <person name="Shin Y."/>
            <person name="Noh S.J."/>
            <person name="Park J."/>
            <person name="Seo Y.S."/>
            <person name="Kwon S.Y."/>
            <person name="Kim H.A."/>
            <person name="Park J.M."/>
            <person name="Kim H.J."/>
            <person name="Choi S.B."/>
            <person name="Bosland P.W."/>
            <person name="Reeves G."/>
            <person name="Jo S.H."/>
            <person name="Lee B.W."/>
            <person name="Cho H.T."/>
            <person name="Choi H.S."/>
            <person name="Lee M.S."/>
            <person name="Yu Y."/>
            <person name="Do Choi Y."/>
            <person name="Park B.S."/>
            <person name="van Deynze A."/>
            <person name="Ashrafi H."/>
            <person name="Hill T."/>
            <person name="Kim W.T."/>
            <person name="Pai H.S."/>
            <person name="Ahn H.K."/>
            <person name="Yeam I."/>
            <person name="Giovannoni J.J."/>
            <person name="Rose J.K."/>
            <person name="Sorensen I."/>
            <person name="Lee S.J."/>
            <person name="Kim R.W."/>
            <person name="Choi I.Y."/>
            <person name="Choi B.S."/>
            <person name="Lim J.S."/>
            <person name="Lee Y.H."/>
            <person name="Choi D."/>
        </authorList>
    </citation>
    <scope>NUCLEOTIDE SEQUENCE [LARGE SCALE GENOMIC DNA]</scope>
    <source>
        <strain evidence="3">cv. CM334</strain>
    </source>
</reference>
<dbReference type="AlphaFoldDB" id="A0A2G2ZNX7"/>
<dbReference type="Gramene" id="PHT83689">
    <property type="protein sequence ID" value="PHT83689"/>
    <property type="gene ID" value="T459_12132"/>
</dbReference>
<comment type="caution">
    <text evidence="2">The sequence shown here is derived from an EMBL/GenBank/DDBJ whole genome shotgun (WGS) entry which is preliminary data.</text>
</comment>
<dbReference type="PANTHER" id="PTHR34289:SF5">
    <property type="entry name" value="KERATIN-ASSOCIATED PROTEIN (DUF819)"/>
    <property type="match status" value="1"/>
</dbReference>
<reference evidence="2 3" key="2">
    <citation type="journal article" date="2017" name="Genome Biol.">
        <title>New reference genome sequences of hot pepper reveal the massive evolution of plant disease-resistance genes by retroduplication.</title>
        <authorList>
            <person name="Kim S."/>
            <person name="Park J."/>
            <person name="Yeom S.I."/>
            <person name="Kim Y.M."/>
            <person name="Seo E."/>
            <person name="Kim K.T."/>
            <person name="Kim M.S."/>
            <person name="Lee J.M."/>
            <person name="Cheong K."/>
            <person name="Shin H.S."/>
            <person name="Kim S.B."/>
            <person name="Han K."/>
            <person name="Lee J."/>
            <person name="Park M."/>
            <person name="Lee H.A."/>
            <person name="Lee H.Y."/>
            <person name="Lee Y."/>
            <person name="Oh S."/>
            <person name="Lee J.H."/>
            <person name="Choi E."/>
            <person name="Choi E."/>
            <person name="Lee S.E."/>
            <person name="Jeon J."/>
            <person name="Kim H."/>
            <person name="Choi G."/>
            <person name="Song H."/>
            <person name="Lee J."/>
            <person name="Lee S.C."/>
            <person name="Kwon J.K."/>
            <person name="Lee H.Y."/>
            <person name="Koo N."/>
            <person name="Hong Y."/>
            <person name="Kim R.W."/>
            <person name="Kang W.H."/>
            <person name="Huh J.H."/>
            <person name="Kang B.C."/>
            <person name="Yang T.J."/>
            <person name="Lee Y.H."/>
            <person name="Bennetzen J.L."/>
            <person name="Choi D."/>
        </authorList>
    </citation>
    <scope>NUCLEOTIDE SEQUENCE [LARGE SCALE GENOMIC DNA]</scope>
    <source>
        <strain evidence="3">cv. CM334</strain>
    </source>
</reference>
<protein>
    <submittedName>
        <fullName evidence="2">Uncharacterized protein</fullName>
    </submittedName>
</protein>
<dbReference type="PANTHER" id="PTHR34289">
    <property type="entry name" value="PROTEIN, PUTATIVE (DUF819)-RELATED"/>
    <property type="match status" value="1"/>
</dbReference>
<accession>A0A2G2ZNX7</accession>
<feature type="transmembrane region" description="Helical" evidence="1">
    <location>
        <begin position="123"/>
        <end position="144"/>
    </location>
</feature>
<keyword evidence="3" id="KW-1185">Reference proteome</keyword>
<evidence type="ECO:0000313" key="2">
    <source>
        <dbReference type="EMBL" id="PHT83689.1"/>
    </source>
</evidence>
<keyword evidence="1" id="KW-0812">Transmembrane</keyword>